<dbReference type="PANTHER" id="PTHR43630">
    <property type="entry name" value="POLY-BETA-1,6-N-ACETYL-D-GLUCOSAMINE SYNTHASE"/>
    <property type="match status" value="1"/>
</dbReference>
<sequence>MGAFTSLPGRTTSGEAFALNKGLQFVETELLITLDADTLLQKSAVRYLIARYLTAPVDVCAVAGTVLVRKQPGHVPHPHAGMGLFFAIVSIKRLQGLYQSTLVAQGAFSLYKKEAVRAIGGWPDAIGEDIVLTWRFFKSSWRVYFEPLAVAFTVVLSSFRHFARQRSRWARGMIEALKEIKPWYHPNMFAKFLTDLDLLVPFLDAVYTFAWIPGLLLALTGFFWIVGPYALFVLPLTLLSYSILYRFQKMYSVP</sequence>
<dbReference type="InterPro" id="IPR001173">
    <property type="entry name" value="Glyco_trans_2-like"/>
</dbReference>
<dbReference type="PANTHER" id="PTHR43630:SF1">
    <property type="entry name" value="POLY-BETA-1,6-N-ACETYL-D-GLUCOSAMINE SYNTHASE"/>
    <property type="match status" value="1"/>
</dbReference>
<organism evidence="6 7">
    <name type="scientific">Effusibacillus dendaii</name>
    <dbReference type="NCBI Taxonomy" id="2743772"/>
    <lineage>
        <taxon>Bacteria</taxon>
        <taxon>Bacillati</taxon>
        <taxon>Bacillota</taxon>
        <taxon>Bacilli</taxon>
        <taxon>Bacillales</taxon>
        <taxon>Alicyclobacillaceae</taxon>
        <taxon>Effusibacillus</taxon>
    </lineage>
</organism>
<name>A0A7I8D8Z1_9BACL</name>
<evidence type="ECO:0000256" key="2">
    <source>
        <dbReference type="ARBA" id="ARBA00022676"/>
    </source>
</evidence>
<keyword evidence="2" id="KW-0328">Glycosyltransferase</keyword>
<feature type="transmembrane region" description="Helical" evidence="4">
    <location>
        <begin position="144"/>
        <end position="163"/>
    </location>
</feature>
<gene>
    <name evidence="6" type="ORF">skT53_15980</name>
</gene>
<accession>A0A7I8D8Z1</accession>
<feature type="domain" description="Glycosyltransferase 2-like" evidence="5">
    <location>
        <begin position="31"/>
        <end position="240"/>
    </location>
</feature>
<dbReference type="Gene3D" id="3.90.550.10">
    <property type="entry name" value="Spore Coat Polysaccharide Biosynthesis Protein SpsA, Chain A"/>
    <property type="match status" value="1"/>
</dbReference>
<feature type="transmembrane region" description="Helical" evidence="4">
    <location>
        <begin position="198"/>
        <end position="216"/>
    </location>
</feature>
<evidence type="ECO:0000256" key="4">
    <source>
        <dbReference type="SAM" id="Phobius"/>
    </source>
</evidence>
<keyword evidence="4" id="KW-0812">Transmembrane</keyword>
<keyword evidence="4" id="KW-0472">Membrane</keyword>
<keyword evidence="4" id="KW-1133">Transmembrane helix</keyword>
<feature type="transmembrane region" description="Helical" evidence="4">
    <location>
        <begin position="222"/>
        <end position="244"/>
    </location>
</feature>
<reference evidence="6 7" key="1">
    <citation type="submission" date="2020-08" db="EMBL/GenBank/DDBJ databases">
        <title>Complete Genome Sequence of Effusibacillus dendaii Strain skT53, Isolated from Farmland soil.</title>
        <authorList>
            <person name="Konishi T."/>
            <person name="Kawasaki H."/>
        </authorList>
    </citation>
    <scope>NUCLEOTIDE SEQUENCE [LARGE SCALE GENOMIC DNA]</scope>
    <source>
        <strain evidence="7">skT53</strain>
    </source>
</reference>
<evidence type="ECO:0000256" key="3">
    <source>
        <dbReference type="ARBA" id="ARBA00022679"/>
    </source>
</evidence>
<keyword evidence="3" id="KW-0808">Transferase</keyword>
<dbReference type="EMBL" id="AP023366">
    <property type="protein sequence ID" value="BCJ86613.1"/>
    <property type="molecule type" value="Genomic_DNA"/>
</dbReference>
<protein>
    <recommendedName>
        <fullName evidence="5">Glycosyltransferase 2-like domain-containing protein</fullName>
    </recommendedName>
</protein>
<dbReference type="GO" id="GO:0016757">
    <property type="term" value="F:glycosyltransferase activity"/>
    <property type="evidence" value="ECO:0007669"/>
    <property type="project" value="UniProtKB-KW"/>
</dbReference>
<evidence type="ECO:0000256" key="1">
    <source>
        <dbReference type="ARBA" id="ARBA00006739"/>
    </source>
</evidence>
<evidence type="ECO:0000259" key="5">
    <source>
        <dbReference type="Pfam" id="PF13632"/>
    </source>
</evidence>
<proteinExistence type="inferred from homology"/>
<dbReference type="AlphaFoldDB" id="A0A7I8D8Z1"/>
<comment type="similarity">
    <text evidence="1">Belongs to the glycosyltransferase 2 family.</text>
</comment>
<dbReference type="Pfam" id="PF13632">
    <property type="entry name" value="Glyco_trans_2_3"/>
    <property type="match status" value="1"/>
</dbReference>
<evidence type="ECO:0000313" key="7">
    <source>
        <dbReference type="Proteomes" id="UP000593802"/>
    </source>
</evidence>
<keyword evidence="7" id="KW-1185">Reference proteome</keyword>
<dbReference type="SUPFAM" id="SSF53448">
    <property type="entry name" value="Nucleotide-diphospho-sugar transferases"/>
    <property type="match status" value="1"/>
</dbReference>
<dbReference type="InterPro" id="IPR029044">
    <property type="entry name" value="Nucleotide-diphossugar_trans"/>
</dbReference>
<evidence type="ECO:0000313" key="6">
    <source>
        <dbReference type="EMBL" id="BCJ86613.1"/>
    </source>
</evidence>
<dbReference type="Proteomes" id="UP000593802">
    <property type="component" value="Chromosome"/>
</dbReference>
<dbReference type="KEGG" id="eff:skT53_15980"/>